<sequence length="76" mass="8998">MLKKLGCLGTVFPSDESLKRKSKDELIDMLHLAEHNYQVQIEANINQYKILKTYLQDYSYEDFMKIVSKAQLERNE</sequence>
<organism evidence="1">
    <name type="scientific">Siphoviridae sp. ctNYt19</name>
    <dbReference type="NCBI Taxonomy" id="2825472"/>
    <lineage>
        <taxon>Viruses</taxon>
        <taxon>Duplodnaviria</taxon>
        <taxon>Heunggongvirae</taxon>
        <taxon>Uroviricota</taxon>
        <taxon>Caudoviricetes</taxon>
    </lineage>
</organism>
<dbReference type="EMBL" id="BK015669">
    <property type="protein sequence ID" value="DAE19207.1"/>
    <property type="molecule type" value="Genomic_DNA"/>
</dbReference>
<evidence type="ECO:0000313" key="1">
    <source>
        <dbReference type="EMBL" id="DAE19207.1"/>
    </source>
</evidence>
<protein>
    <submittedName>
        <fullName evidence="1">Uncharacterized protein</fullName>
    </submittedName>
</protein>
<reference evidence="1" key="1">
    <citation type="journal article" date="2021" name="Proc. Natl. Acad. Sci. U.S.A.">
        <title>A Catalog of Tens of Thousands of Viruses from Human Metagenomes Reveals Hidden Associations with Chronic Diseases.</title>
        <authorList>
            <person name="Tisza M.J."/>
            <person name="Buck C.B."/>
        </authorList>
    </citation>
    <scope>NUCLEOTIDE SEQUENCE</scope>
    <source>
        <strain evidence="1">CtNYt19</strain>
    </source>
</reference>
<proteinExistence type="predicted"/>
<accession>A0A8S5QIW3</accession>
<name>A0A8S5QIW3_9CAUD</name>